<dbReference type="EMBL" id="VFOR01000003">
    <property type="protein sequence ID" value="TQL57316.1"/>
    <property type="molecule type" value="Genomic_DNA"/>
</dbReference>
<evidence type="ECO:0000313" key="1">
    <source>
        <dbReference type="EMBL" id="TQL57316.1"/>
    </source>
</evidence>
<reference evidence="1 2" key="1">
    <citation type="submission" date="2019-06" db="EMBL/GenBank/DDBJ databases">
        <title>Sequencing the genomes of 1000 actinobacteria strains.</title>
        <authorList>
            <person name="Klenk H.-P."/>
        </authorList>
    </citation>
    <scope>NUCLEOTIDE SEQUENCE [LARGE SCALE GENOMIC DNA]</scope>
    <source>
        <strain evidence="1 2">DSM 8251</strain>
    </source>
</reference>
<organism evidence="1 2">
    <name type="scientific">Propioniferax innocua</name>
    <dbReference type="NCBI Taxonomy" id="1753"/>
    <lineage>
        <taxon>Bacteria</taxon>
        <taxon>Bacillati</taxon>
        <taxon>Actinomycetota</taxon>
        <taxon>Actinomycetes</taxon>
        <taxon>Propionibacteriales</taxon>
        <taxon>Propionibacteriaceae</taxon>
        <taxon>Propioniferax</taxon>
    </lineage>
</organism>
<dbReference type="SUPFAM" id="SSF56209">
    <property type="entry name" value="Nitrile hydratase alpha chain"/>
    <property type="match status" value="1"/>
</dbReference>
<protein>
    <submittedName>
        <fullName evidence="1">Uncharacterized protein</fullName>
    </submittedName>
</protein>
<dbReference type="GO" id="GO:0003824">
    <property type="term" value="F:catalytic activity"/>
    <property type="evidence" value="ECO:0007669"/>
    <property type="project" value="InterPro"/>
</dbReference>
<name>A0A542ZAG4_9ACTN</name>
<keyword evidence="2" id="KW-1185">Reference proteome</keyword>
<dbReference type="GO" id="GO:0046914">
    <property type="term" value="F:transition metal ion binding"/>
    <property type="evidence" value="ECO:0007669"/>
    <property type="project" value="InterPro"/>
</dbReference>
<dbReference type="Gene3D" id="3.90.330.10">
    <property type="entry name" value="Nitrile hydratase alpha /Thiocyanate hydrolase gamma"/>
    <property type="match status" value="1"/>
</dbReference>
<dbReference type="OrthoDB" id="3402375at2"/>
<accession>A0A542ZAG4</accession>
<comment type="caution">
    <text evidence="1">The sequence shown here is derived from an EMBL/GenBank/DDBJ whole genome shotgun (WGS) entry which is preliminary data.</text>
</comment>
<dbReference type="RefSeq" id="WP_142094407.1">
    <property type="nucleotide sequence ID" value="NZ_BAAAMD010000003.1"/>
</dbReference>
<proteinExistence type="predicted"/>
<dbReference type="InterPro" id="IPR036648">
    <property type="entry name" value="CN_Hdrase_a/SCN_Hdrase_g_sf"/>
</dbReference>
<gene>
    <name evidence="1" type="ORF">FB460_2393</name>
</gene>
<dbReference type="AlphaFoldDB" id="A0A542ZAG4"/>
<evidence type="ECO:0000313" key="2">
    <source>
        <dbReference type="Proteomes" id="UP000316196"/>
    </source>
</evidence>
<sequence>MALNEAEKNDFIDKYTKVLVGSWSDEEFKSRLENEPRAVLAEVGLEIPADADLKIIATDPQSGEKDENGNHVGHLDRQIALWEVGLSTGLYQLFIPETPMVNMEDLDLEQLEAVAAGGDIYCCCCPCCCCA</sequence>
<dbReference type="Proteomes" id="UP000316196">
    <property type="component" value="Unassembled WGS sequence"/>
</dbReference>